<feature type="signal peptide" evidence="1">
    <location>
        <begin position="1"/>
        <end position="24"/>
    </location>
</feature>
<name>A0ABR7LAD3_9PSEU</name>
<gene>
    <name evidence="2" type="ORF">GPZ80_20290</name>
</gene>
<evidence type="ECO:0000313" key="2">
    <source>
        <dbReference type="EMBL" id="MBC6449508.1"/>
    </source>
</evidence>
<evidence type="ECO:0008006" key="4">
    <source>
        <dbReference type="Google" id="ProtNLM"/>
    </source>
</evidence>
<dbReference type="Gene3D" id="3.40.390.10">
    <property type="entry name" value="Collagenase (Catalytic Domain)"/>
    <property type="match status" value="1"/>
</dbReference>
<dbReference type="EMBL" id="JABVED010000011">
    <property type="protein sequence ID" value="MBC6449508.1"/>
    <property type="molecule type" value="Genomic_DNA"/>
</dbReference>
<dbReference type="RefSeq" id="WP_187222328.1">
    <property type="nucleotide sequence ID" value="NZ_JABVED010000011.1"/>
</dbReference>
<protein>
    <recommendedName>
        <fullName evidence="4">Reprolysin-like metallo-peptidase family M12B</fullName>
    </recommendedName>
</protein>
<sequence length="377" mass="39146">MRTRLGACALAAAALLASPTMAGAARPAALFLVESRSDVVAAGVANSALVRVDAAVVSPDTEAIEIPLGDQVVRAVRDHTEVTGSGGIAWFGGVDGAPLSDSLEAVTLIRHGDQVTGTVAHGGTAYTLRPAAGGGHLFDEVDYATMPPSRHATPTGEPDTLGVSVSVGVTVVRVLVAASEQASTVPDLRGLAELAIATANRGFANNRLPIRFELAGVLPTDYAERGFDKDLSALRTGRVGGVAAKRDEVKADVVSMLVRHNGNCGVGFIKATANTAFSVVNTDCARANFSLAHEIGHNFGADHDAANEVGGFRHGHGHVVPGRFRTIMSYACPAPCPRINYWSSPLVKYKGQVLGNAETSDNARVLRERAAVVAAFR</sequence>
<dbReference type="InterPro" id="IPR024079">
    <property type="entry name" value="MetalloPept_cat_dom_sf"/>
</dbReference>
<feature type="chain" id="PRO_5046148836" description="Reprolysin-like metallo-peptidase family M12B" evidence="1">
    <location>
        <begin position="25"/>
        <end position="377"/>
    </location>
</feature>
<evidence type="ECO:0000256" key="1">
    <source>
        <dbReference type="SAM" id="SignalP"/>
    </source>
</evidence>
<reference evidence="2 3" key="1">
    <citation type="submission" date="2020-06" db="EMBL/GenBank/DDBJ databases">
        <title>Actinokineospora xiongansis sp. nov., isolated from soil of Baiyangdian.</title>
        <authorList>
            <person name="Zhang X."/>
        </authorList>
    </citation>
    <scope>NUCLEOTIDE SEQUENCE [LARGE SCALE GENOMIC DNA]</scope>
    <source>
        <strain evidence="2 3">HBU206404</strain>
    </source>
</reference>
<keyword evidence="1" id="KW-0732">Signal</keyword>
<organism evidence="2 3">
    <name type="scientific">Actinokineospora xionganensis</name>
    <dbReference type="NCBI Taxonomy" id="2684470"/>
    <lineage>
        <taxon>Bacteria</taxon>
        <taxon>Bacillati</taxon>
        <taxon>Actinomycetota</taxon>
        <taxon>Actinomycetes</taxon>
        <taxon>Pseudonocardiales</taxon>
        <taxon>Pseudonocardiaceae</taxon>
        <taxon>Actinokineospora</taxon>
    </lineage>
</organism>
<dbReference type="Proteomes" id="UP000734823">
    <property type="component" value="Unassembled WGS sequence"/>
</dbReference>
<dbReference type="Pfam" id="PF13583">
    <property type="entry name" value="Reprolysin_4"/>
    <property type="match status" value="1"/>
</dbReference>
<comment type="caution">
    <text evidence="2">The sequence shown here is derived from an EMBL/GenBank/DDBJ whole genome shotgun (WGS) entry which is preliminary data.</text>
</comment>
<evidence type="ECO:0000313" key="3">
    <source>
        <dbReference type="Proteomes" id="UP000734823"/>
    </source>
</evidence>
<proteinExistence type="predicted"/>
<dbReference type="SUPFAM" id="SSF55486">
    <property type="entry name" value="Metalloproteases ('zincins'), catalytic domain"/>
    <property type="match status" value="1"/>
</dbReference>
<keyword evidence="3" id="KW-1185">Reference proteome</keyword>
<accession>A0ABR7LAD3</accession>